<evidence type="ECO:0000259" key="2">
    <source>
        <dbReference type="Pfam" id="PF01321"/>
    </source>
</evidence>
<dbReference type="InterPro" id="IPR050659">
    <property type="entry name" value="Peptidase_M24B"/>
</dbReference>
<feature type="domain" description="Creatinase N-terminal" evidence="2">
    <location>
        <begin position="27"/>
        <end position="165"/>
    </location>
</feature>
<evidence type="ECO:0000259" key="1">
    <source>
        <dbReference type="Pfam" id="PF00557"/>
    </source>
</evidence>
<reference evidence="3 4" key="1">
    <citation type="submission" date="2020-08" db="EMBL/GenBank/DDBJ databases">
        <title>Genomic Encyclopedia of Archaeal and Bacterial Type Strains, Phase II (KMG-II): from individual species to whole genera.</title>
        <authorList>
            <person name="Goeker M."/>
        </authorList>
    </citation>
    <scope>NUCLEOTIDE SEQUENCE [LARGE SCALE GENOMIC DNA]</scope>
    <source>
        <strain evidence="3 4">DSM 23288</strain>
    </source>
</reference>
<keyword evidence="3" id="KW-0378">Hydrolase</keyword>
<organism evidence="3 4">
    <name type="scientific">Conexibacter arvalis</name>
    <dbReference type="NCBI Taxonomy" id="912552"/>
    <lineage>
        <taxon>Bacteria</taxon>
        <taxon>Bacillati</taxon>
        <taxon>Actinomycetota</taxon>
        <taxon>Thermoleophilia</taxon>
        <taxon>Solirubrobacterales</taxon>
        <taxon>Conexibacteraceae</taxon>
        <taxon>Conexibacter</taxon>
    </lineage>
</organism>
<dbReference type="Gene3D" id="3.40.350.10">
    <property type="entry name" value="Creatinase/prolidase N-terminal domain"/>
    <property type="match status" value="1"/>
</dbReference>
<dbReference type="EC" id="3.4.13.9" evidence="3"/>
<dbReference type="Pfam" id="PF01321">
    <property type="entry name" value="Creatinase_N"/>
    <property type="match status" value="1"/>
</dbReference>
<dbReference type="PANTHER" id="PTHR46112">
    <property type="entry name" value="AMINOPEPTIDASE"/>
    <property type="match status" value="1"/>
</dbReference>
<accession>A0A840IAT5</accession>
<dbReference type="InterPro" id="IPR000587">
    <property type="entry name" value="Creatinase_N"/>
</dbReference>
<feature type="domain" description="Peptidase M24" evidence="1">
    <location>
        <begin position="173"/>
        <end position="374"/>
    </location>
</feature>
<dbReference type="AlphaFoldDB" id="A0A840IAT5"/>
<dbReference type="InterPro" id="IPR036005">
    <property type="entry name" value="Creatinase/aminopeptidase-like"/>
</dbReference>
<dbReference type="RefSeq" id="WP_183340658.1">
    <property type="nucleotide sequence ID" value="NZ_JACHNU010000001.1"/>
</dbReference>
<dbReference type="Pfam" id="PF00557">
    <property type="entry name" value="Peptidase_M24"/>
    <property type="match status" value="1"/>
</dbReference>
<keyword evidence="3" id="KW-0224">Dipeptidase</keyword>
<keyword evidence="3" id="KW-0645">Protease</keyword>
<evidence type="ECO:0000313" key="4">
    <source>
        <dbReference type="Proteomes" id="UP000585272"/>
    </source>
</evidence>
<dbReference type="Proteomes" id="UP000585272">
    <property type="component" value="Unassembled WGS sequence"/>
</dbReference>
<keyword evidence="4" id="KW-1185">Reference proteome</keyword>
<dbReference type="PANTHER" id="PTHR46112:SF2">
    <property type="entry name" value="XAA-PRO AMINOPEPTIDASE P-RELATED"/>
    <property type="match status" value="1"/>
</dbReference>
<dbReference type="InterPro" id="IPR000994">
    <property type="entry name" value="Pept_M24"/>
</dbReference>
<proteinExistence type="predicted"/>
<protein>
    <submittedName>
        <fullName evidence="3">Xaa-Pro dipeptidase</fullName>
        <ecNumber evidence="3">3.4.13.9</ecNumber>
    </submittedName>
</protein>
<dbReference type="SUPFAM" id="SSF53092">
    <property type="entry name" value="Creatinase/prolidase N-terminal domain"/>
    <property type="match status" value="1"/>
</dbReference>
<dbReference type="Gene3D" id="3.90.230.10">
    <property type="entry name" value="Creatinase/methionine aminopeptidase superfamily"/>
    <property type="match status" value="1"/>
</dbReference>
<evidence type="ECO:0000313" key="3">
    <source>
        <dbReference type="EMBL" id="MBB4662009.1"/>
    </source>
</evidence>
<gene>
    <name evidence="3" type="ORF">BDZ31_001582</name>
</gene>
<dbReference type="InterPro" id="IPR029149">
    <property type="entry name" value="Creatin/AminoP/Spt16_N"/>
</dbReference>
<dbReference type="EMBL" id="JACHNU010000001">
    <property type="protein sequence ID" value="MBB4662009.1"/>
    <property type="molecule type" value="Genomic_DNA"/>
</dbReference>
<comment type="caution">
    <text evidence="3">The sequence shown here is derived from an EMBL/GenBank/DDBJ whole genome shotgun (WGS) entry which is preliminary data.</text>
</comment>
<name>A0A840IAT5_9ACTN</name>
<dbReference type="CDD" id="cd01066">
    <property type="entry name" value="APP_MetAP"/>
    <property type="match status" value="1"/>
</dbReference>
<sequence length="390" mass="43355">MTEVTSLPKGARIAPRMAVGIEEYQQRLAKTRDWMRENGVDLLILTQPEHYNWLSGYDPTSVFYHQSLIVGVDDEPPTLLCNKAEVALYEETCWVEDMRVVWTHEDQVARTMEVLRERGLDRAARVGLNLMSYHLRPRFAFELRDALAGAEVVDVTQAIDDLRLVKSPAEIDYLRRAAHVADLGVTAGINAIREGVTDREVMAAIQHATALNGGEFPAYPFLVDARGTLHGTPIGKILRAGDTVYMEVSGVVRRYHCNISRTVLVGEPTQKLRELYKIVKGALDEATDAMRPGATVGEIVDLVARLHSGYEENTWGRFGFSMEIAYPPIWIGGLSLMKGDDHVLEPGMVITMEPGLSYADGATMMLGNNVLITEHGPEILNNVPSDLVWK</sequence>
<dbReference type="GO" id="GO:0102009">
    <property type="term" value="F:proline dipeptidase activity"/>
    <property type="evidence" value="ECO:0007669"/>
    <property type="project" value="UniProtKB-EC"/>
</dbReference>
<dbReference type="SUPFAM" id="SSF55920">
    <property type="entry name" value="Creatinase/aminopeptidase"/>
    <property type="match status" value="1"/>
</dbReference>